<name>A0A4C1Y1P6_EUMVA</name>
<gene>
    <name evidence="1" type="ORF">EVAR_75336_1</name>
</gene>
<proteinExistence type="predicted"/>
<comment type="caution">
    <text evidence="1">The sequence shown here is derived from an EMBL/GenBank/DDBJ whole genome shotgun (WGS) entry which is preliminary data.</text>
</comment>
<dbReference type="EMBL" id="BGZK01001021">
    <property type="protein sequence ID" value="GBP68722.1"/>
    <property type="molecule type" value="Genomic_DNA"/>
</dbReference>
<keyword evidence="2" id="KW-1185">Reference proteome</keyword>
<protein>
    <submittedName>
        <fullName evidence="1">Uncharacterized protein</fullName>
    </submittedName>
</protein>
<evidence type="ECO:0000313" key="1">
    <source>
        <dbReference type="EMBL" id="GBP68722.1"/>
    </source>
</evidence>
<accession>A0A4C1Y1P6</accession>
<reference evidence="1 2" key="1">
    <citation type="journal article" date="2019" name="Commun. Biol.">
        <title>The bagworm genome reveals a unique fibroin gene that provides high tensile strength.</title>
        <authorList>
            <person name="Kono N."/>
            <person name="Nakamura H."/>
            <person name="Ohtoshi R."/>
            <person name="Tomita M."/>
            <person name="Numata K."/>
            <person name="Arakawa K."/>
        </authorList>
    </citation>
    <scope>NUCLEOTIDE SEQUENCE [LARGE SCALE GENOMIC DNA]</scope>
</reference>
<sequence length="96" mass="11106">MGSWYPLGNSAIAASRSSYLRYALERSRRARFVRRAYADWLQVRVNNANLMQSILEISRESERGRRLSLAVCRCAPFSRSAATLWSETRSLLLMEF</sequence>
<evidence type="ECO:0000313" key="2">
    <source>
        <dbReference type="Proteomes" id="UP000299102"/>
    </source>
</evidence>
<dbReference type="Proteomes" id="UP000299102">
    <property type="component" value="Unassembled WGS sequence"/>
</dbReference>
<dbReference type="AlphaFoldDB" id="A0A4C1Y1P6"/>
<organism evidence="1 2">
    <name type="scientific">Eumeta variegata</name>
    <name type="common">Bagworm moth</name>
    <name type="synonym">Eumeta japonica</name>
    <dbReference type="NCBI Taxonomy" id="151549"/>
    <lineage>
        <taxon>Eukaryota</taxon>
        <taxon>Metazoa</taxon>
        <taxon>Ecdysozoa</taxon>
        <taxon>Arthropoda</taxon>
        <taxon>Hexapoda</taxon>
        <taxon>Insecta</taxon>
        <taxon>Pterygota</taxon>
        <taxon>Neoptera</taxon>
        <taxon>Endopterygota</taxon>
        <taxon>Lepidoptera</taxon>
        <taxon>Glossata</taxon>
        <taxon>Ditrysia</taxon>
        <taxon>Tineoidea</taxon>
        <taxon>Psychidae</taxon>
        <taxon>Oiketicinae</taxon>
        <taxon>Eumeta</taxon>
    </lineage>
</organism>